<protein>
    <submittedName>
        <fullName evidence="2">Uncharacterized protein</fullName>
    </submittedName>
</protein>
<evidence type="ECO:0000313" key="2">
    <source>
        <dbReference type="EMBL" id="RPA76481.1"/>
    </source>
</evidence>
<evidence type="ECO:0000256" key="1">
    <source>
        <dbReference type="SAM" id="Coils"/>
    </source>
</evidence>
<name>A0A3N4HWY9_ASCIM</name>
<dbReference type="EMBL" id="ML119743">
    <property type="protein sequence ID" value="RPA76481.1"/>
    <property type="molecule type" value="Genomic_DNA"/>
</dbReference>
<keyword evidence="1" id="KW-0175">Coiled coil</keyword>
<reference evidence="2 3" key="1">
    <citation type="journal article" date="2018" name="Nat. Ecol. Evol.">
        <title>Pezizomycetes genomes reveal the molecular basis of ectomycorrhizal truffle lifestyle.</title>
        <authorList>
            <person name="Murat C."/>
            <person name="Payen T."/>
            <person name="Noel B."/>
            <person name="Kuo A."/>
            <person name="Morin E."/>
            <person name="Chen J."/>
            <person name="Kohler A."/>
            <person name="Krizsan K."/>
            <person name="Balestrini R."/>
            <person name="Da Silva C."/>
            <person name="Montanini B."/>
            <person name="Hainaut M."/>
            <person name="Levati E."/>
            <person name="Barry K.W."/>
            <person name="Belfiori B."/>
            <person name="Cichocki N."/>
            <person name="Clum A."/>
            <person name="Dockter R.B."/>
            <person name="Fauchery L."/>
            <person name="Guy J."/>
            <person name="Iotti M."/>
            <person name="Le Tacon F."/>
            <person name="Lindquist E.A."/>
            <person name="Lipzen A."/>
            <person name="Malagnac F."/>
            <person name="Mello A."/>
            <person name="Molinier V."/>
            <person name="Miyauchi S."/>
            <person name="Poulain J."/>
            <person name="Riccioni C."/>
            <person name="Rubini A."/>
            <person name="Sitrit Y."/>
            <person name="Splivallo R."/>
            <person name="Traeger S."/>
            <person name="Wang M."/>
            <person name="Zifcakova L."/>
            <person name="Wipf D."/>
            <person name="Zambonelli A."/>
            <person name="Paolocci F."/>
            <person name="Nowrousian M."/>
            <person name="Ottonello S."/>
            <person name="Baldrian P."/>
            <person name="Spatafora J.W."/>
            <person name="Henrissat B."/>
            <person name="Nagy L.G."/>
            <person name="Aury J.M."/>
            <person name="Wincker P."/>
            <person name="Grigoriev I.V."/>
            <person name="Bonfante P."/>
            <person name="Martin F.M."/>
        </authorList>
    </citation>
    <scope>NUCLEOTIDE SEQUENCE [LARGE SCALE GENOMIC DNA]</scope>
    <source>
        <strain evidence="2 3">RN42</strain>
    </source>
</reference>
<gene>
    <name evidence="2" type="ORF">BJ508DRAFT_331030</name>
</gene>
<sequence length="158" mass="18422">MPPIRTKYKPLKSSGRIAEKDLNRLLRVLALNGIGNCDIAFDEFIENVEDNVEMLRFMAATGLKKHTAPTLQNIARCLKGLRRALRQFKTAREEWMDAVVAYSSYRRLPSDPYDTKEKYRYEKAGLKEKMQVLEDALEDHEEALRDCCKSFDYVFHKD</sequence>
<evidence type="ECO:0000313" key="3">
    <source>
        <dbReference type="Proteomes" id="UP000275078"/>
    </source>
</evidence>
<feature type="coiled-coil region" evidence="1">
    <location>
        <begin position="116"/>
        <end position="150"/>
    </location>
</feature>
<accession>A0A3N4HWY9</accession>
<keyword evidence="3" id="KW-1185">Reference proteome</keyword>
<proteinExistence type="predicted"/>
<organism evidence="2 3">
    <name type="scientific">Ascobolus immersus RN42</name>
    <dbReference type="NCBI Taxonomy" id="1160509"/>
    <lineage>
        <taxon>Eukaryota</taxon>
        <taxon>Fungi</taxon>
        <taxon>Dikarya</taxon>
        <taxon>Ascomycota</taxon>
        <taxon>Pezizomycotina</taxon>
        <taxon>Pezizomycetes</taxon>
        <taxon>Pezizales</taxon>
        <taxon>Ascobolaceae</taxon>
        <taxon>Ascobolus</taxon>
    </lineage>
</organism>
<dbReference type="AlphaFoldDB" id="A0A3N4HWY9"/>
<dbReference type="Proteomes" id="UP000275078">
    <property type="component" value="Unassembled WGS sequence"/>
</dbReference>